<dbReference type="AlphaFoldDB" id="A0ABD4TK85"/>
<protein>
    <submittedName>
        <fullName evidence="1">Uncharacterized protein</fullName>
    </submittedName>
</protein>
<gene>
    <name evidence="1" type="ORF">FTO68_04975</name>
</gene>
<organism evidence="1 2">
    <name type="scientific">Methanocalculus taiwanensis</name>
    <dbReference type="NCBI Taxonomy" id="106207"/>
    <lineage>
        <taxon>Archaea</taxon>
        <taxon>Methanobacteriati</taxon>
        <taxon>Methanobacteriota</taxon>
        <taxon>Stenosarchaea group</taxon>
        <taxon>Methanomicrobia</taxon>
        <taxon>Methanomicrobiales</taxon>
        <taxon>Methanocalculaceae</taxon>
        <taxon>Methanocalculus</taxon>
    </lineage>
</organism>
<accession>A0ABD4TK85</accession>
<name>A0ABD4TK85_9EURY</name>
<evidence type="ECO:0000313" key="1">
    <source>
        <dbReference type="EMBL" id="MCQ1538343.1"/>
    </source>
</evidence>
<keyword evidence="2" id="KW-1185">Reference proteome</keyword>
<comment type="caution">
    <text evidence="1">The sequence shown here is derived from an EMBL/GenBank/DDBJ whole genome shotgun (WGS) entry which is preliminary data.</text>
</comment>
<dbReference type="Proteomes" id="UP001524383">
    <property type="component" value="Unassembled WGS sequence"/>
</dbReference>
<proteinExistence type="predicted"/>
<reference evidence="1 2" key="1">
    <citation type="submission" date="2019-08" db="EMBL/GenBank/DDBJ databases">
        <authorList>
            <person name="Chen S.-C."/>
            <person name="Lai M.-C."/>
            <person name="You Y.-T."/>
        </authorList>
    </citation>
    <scope>NUCLEOTIDE SEQUENCE [LARGE SCALE GENOMIC DNA]</scope>
    <source>
        <strain evidence="1 2">P2F9704a</strain>
    </source>
</reference>
<evidence type="ECO:0000313" key="2">
    <source>
        <dbReference type="Proteomes" id="UP001524383"/>
    </source>
</evidence>
<dbReference type="RefSeq" id="WP_255332284.1">
    <property type="nucleotide sequence ID" value="NZ_VOTZ01000008.1"/>
</dbReference>
<dbReference type="EMBL" id="VOTZ01000008">
    <property type="protein sequence ID" value="MCQ1538343.1"/>
    <property type="molecule type" value="Genomic_DNA"/>
</dbReference>
<sequence>MGGDDIDPLFNDCTQALSAHRASLDNYLLVYTIGIDLWNVELAGDTPNPRTLRTQIAREEAFLTELSDKHWGLTLSVGRFSDYSKNLEGSRGEWASGIARDLRVYDEEMWNVQNTFKGRLGSLAQYVDLVESGNGKTAEALSYLESANRLSADAGNAIARADAARASAESLYADAPFPKVHLL</sequence>